<proteinExistence type="predicted"/>
<evidence type="ECO:0000313" key="2">
    <source>
        <dbReference type="EMBL" id="GFQ87291.1"/>
    </source>
</evidence>
<protein>
    <submittedName>
        <fullName evidence="2">Uncharacterized protein</fullName>
    </submittedName>
</protein>
<dbReference type="Proteomes" id="UP000887116">
    <property type="component" value="Unassembled WGS sequence"/>
</dbReference>
<name>A0A8X6KWX5_TRICU</name>
<gene>
    <name evidence="2" type="ORF">TNCT_710551</name>
</gene>
<evidence type="ECO:0000313" key="3">
    <source>
        <dbReference type="Proteomes" id="UP000887116"/>
    </source>
</evidence>
<dbReference type="AlphaFoldDB" id="A0A8X6KWX5"/>
<keyword evidence="3" id="KW-1185">Reference proteome</keyword>
<reference evidence="2" key="1">
    <citation type="submission" date="2020-07" db="EMBL/GenBank/DDBJ databases">
        <title>Multicomponent nature underlies the extraordinary mechanical properties of spider dragline silk.</title>
        <authorList>
            <person name="Kono N."/>
            <person name="Nakamura H."/>
            <person name="Mori M."/>
            <person name="Yoshida Y."/>
            <person name="Ohtoshi R."/>
            <person name="Malay A.D."/>
            <person name="Moran D.A.P."/>
            <person name="Tomita M."/>
            <person name="Numata K."/>
            <person name="Arakawa K."/>
        </authorList>
    </citation>
    <scope>NUCLEOTIDE SEQUENCE</scope>
</reference>
<sequence>MRFYVLVIFCISLGFGISQAAEPAKIGQPLLCHGCVAVLK</sequence>
<feature type="non-terminal residue" evidence="2">
    <location>
        <position position="1"/>
    </location>
</feature>
<keyword evidence="1" id="KW-0732">Signal</keyword>
<evidence type="ECO:0000256" key="1">
    <source>
        <dbReference type="SAM" id="SignalP"/>
    </source>
</evidence>
<feature type="chain" id="PRO_5036443406" evidence="1">
    <location>
        <begin position="21"/>
        <end position="40"/>
    </location>
</feature>
<accession>A0A8X6KWX5</accession>
<dbReference type="EMBL" id="BMAO01003365">
    <property type="protein sequence ID" value="GFQ87291.1"/>
    <property type="molecule type" value="Genomic_DNA"/>
</dbReference>
<dbReference type="OrthoDB" id="5984892at2759"/>
<organism evidence="2 3">
    <name type="scientific">Trichonephila clavata</name>
    <name type="common">Joro spider</name>
    <name type="synonym">Nephila clavata</name>
    <dbReference type="NCBI Taxonomy" id="2740835"/>
    <lineage>
        <taxon>Eukaryota</taxon>
        <taxon>Metazoa</taxon>
        <taxon>Ecdysozoa</taxon>
        <taxon>Arthropoda</taxon>
        <taxon>Chelicerata</taxon>
        <taxon>Arachnida</taxon>
        <taxon>Araneae</taxon>
        <taxon>Araneomorphae</taxon>
        <taxon>Entelegynae</taxon>
        <taxon>Araneoidea</taxon>
        <taxon>Nephilidae</taxon>
        <taxon>Trichonephila</taxon>
    </lineage>
</organism>
<comment type="caution">
    <text evidence="2">The sequence shown here is derived from an EMBL/GenBank/DDBJ whole genome shotgun (WGS) entry which is preliminary data.</text>
</comment>
<feature type="signal peptide" evidence="1">
    <location>
        <begin position="1"/>
        <end position="20"/>
    </location>
</feature>